<evidence type="ECO:0000256" key="1">
    <source>
        <dbReference type="SAM" id="SignalP"/>
    </source>
</evidence>
<protein>
    <submittedName>
        <fullName evidence="2">Uncharacterized protein</fullName>
    </submittedName>
</protein>
<reference evidence="2" key="1">
    <citation type="submission" date="2021-06" db="EMBL/GenBank/DDBJ databases">
        <authorList>
            <person name="Hodson N. C."/>
            <person name="Mongue J. A."/>
            <person name="Jaron S. K."/>
        </authorList>
    </citation>
    <scope>NUCLEOTIDE SEQUENCE</scope>
</reference>
<dbReference type="EMBL" id="CAJVCH010115012">
    <property type="protein sequence ID" value="CAG7724890.1"/>
    <property type="molecule type" value="Genomic_DNA"/>
</dbReference>
<keyword evidence="1" id="KW-0732">Signal</keyword>
<proteinExistence type="predicted"/>
<organism evidence="2 3">
    <name type="scientific">Allacma fusca</name>
    <dbReference type="NCBI Taxonomy" id="39272"/>
    <lineage>
        <taxon>Eukaryota</taxon>
        <taxon>Metazoa</taxon>
        <taxon>Ecdysozoa</taxon>
        <taxon>Arthropoda</taxon>
        <taxon>Hexapoda</taxon>
        <taxon>Collembola</taxon>
        <taxon>Symphypleona</taxon>
        <taxon>Sminthuridae</taxon>
        <taxon>Allacma</taxon>
    </lineage>
</organism>
<dbReference type="AlphaFoldDB" id="A0A8J2JZI2"/>
<feature type="signal peptide" evidence="1">
    <location>
        <begin position="1"/>
        <end position="25"/>
    </location>
</feature>
<dbReference type="OrthoDB" id="5835829at2759"/>
<accession>A0A8J2JZI2</accession>
<dbReference type="Proteomes" id="UP000708208">
    <property type="component" value="Unassembled WGS sequence"/>
</dbReference>
<name>A0A8J2JZI2_9HEXA</name>
<keyword evidence="3" id="KW-1185">Reference proteome</keyword>
<comment type="caution">
    <text evidence="2">The sequence shown here is derived from an EMBL/GenBank/DDBJ whole genome shotgun (WGS) entry which is preliminary data.</text>
</comment>
<evidence type="ECO:0000313" key="2">
    <source>
        <dbReference type="EMBL" id="CAG7724890.1"/>
    </source>
</evidence>
<feature type="chain" id="PRO_5035301269" evidence="1">
    <location>
        <begin position="26"/>
        <end position="188"/>
    </location>
</feature>
<sequence length="188" mass="20862">MFANSTGAIVVLALLLAASIGPVSPANILMLCPICPRSHKNVIEPIARQLVSNHTVTMVSSFRTGIDSPNFRDIIVMDGFDYYKNTNSLKVREQGATGAFENDVMTAVLDGCRDTYQNQEFIKLLLQKWDLVVMNAFDNHCLQGFVFKTQAPVIWFMPLPSPGSFSILFGNFLPPSFVPDVFLPFRAI</sequence>
<evidence type="ECO:0000313" key="3">
    <source>
        <dbReference type="Proteomes" id="UP000708208"/>
    </source>
</evidence>
<gene>
    <name evidence="2" type="ORF">AFUS01_LOCUS13882</name>
</gene>